<evidence type="ECO:0000259" key="3">
    <source>
        <dbReference type="Pfam" id="PF01431"/>
    </source>
</evidence>
<dbReference type="SUPFAM" id="SSF55486">
    <property type="entry name" value="Metalloproteases ('zincins'), catalytic domain"/>
    <property type="match status" value="1"/>
</dbReference>
<feature type="chain" id="PRO_5005894183" evidence="2">
    <location>
        <begin position="25"/>
        <end position="553"/>
    </location>
</feature>
<dbReference type="PANTHER" id="PTHR11733">
    <property type="entry name" value="ZINC METALLOPROTEASE FAMILY M13 NEPRILYSIN-RELATED"/>
    <property type="match status" value="1"/>
</dbReference>
<dbReference type="InterPro" id="IPR042089">
    <property type="entry name" value="Peptidase_M13_dom_2"/>
</dbReference>
<proteinExistence type="inferred from homology"/>
<dbReference type="AlphaFoldDB" id="A0A0N5BD06"/>
<dbReference type="Pfam" id="PF01431">
    <property type="entry name" value="Peptidase_M13"/>
    <property type="match status" value="1"/>
</dbReference>
<accession>A0A0N5BD06</accession>
<dbReference type="InterPro" id="IPR018497">
    <property type="entry name" value="Peptidase_M13_C"/>
</dbReference>
<evidence type="ECO:0000313" key="5">
    <source>
        <dbReference type="WBParaSite" id="SPAL_0000389900.1"/>
    </source>
</evidence>
<dbReference type="PANTHER" id="PTHR11733:SF167">
    <property type="entry name" value="FI17812P1-RELATED"/>
    <property type="match status" value="1"/>
</dbReference>
<dbReference type="PROSITE" id="PS51885">
    <property type="entry name" value="NEPRILYSIN"/>
    <property type="match status" value="1"/>
</dbReference>
<protein>
    <submittedName>
        <fullName evidence="5">Peptidase_M13 domain-containing protein</fullName>
    </submittedName>
</protein>
<dbReference type="WBParaSite" id="SPAL_0000389900.1">
    <property type="protein sequence ID" value="SPAL_0000389900.1"/>
    <property type="gene ID" value="SPAL_0000389900"/>
</dbReference>
<dbReference type="GO" id="GO:0016485">
    <property type="term" value="P:protein processing"/>
    <property type="evidence" value="ECO:0007669"/>
    <property type="project" value="TreeGrafter"/>
</dbReference>
<dbReference type="Proteomes" id="UP000046392">
    <property type="component" value="Unplaced"/>
</dbReference>
<evidence type="ECO:0000256" key="1">
    <source>
        <dbReference type="ARBA" id="ARBA00007357"/>
    </source>
</evidence>
<reference evidence="5" key="1">
    <citation type="submission" date="2017-02" db="UniProtKB">
        <authorList>
            <consortium name="WormBaseParasite"/>
        </authorList>
    </citation>
    <scope>IDENTIFICATION</scope>
</reference>
<sequence length="553" mass="64791">MKFLWLVFNFYLLTVLLVREGSSAGAGNKWSGENELEDVSEGLKEYLNANKYQCTENLDFYTFTCSKWAENEKKKERIVPDMAINYRNIMFQKFIKSTLNIKTINETKLVKDSLNINTSEKRGLLADLSSIKIIRTDYWLKDLGFSEKNRNSTTTNETVLLDDKMDIRINNRSYLLEEFSVFYHECNKLKSKKEIFKCQQKVLKIGYPIYFSQFLKENRFSNEVTNKFKVVEKIAKNIREEFKRLIMNKWFIKSNEAAMMIKKIDNMKFRYGYSYEALFNDIQIEECYNDLLLNSTTGYKRTVFEVIGNYTYLAETLTKNVPRECKFIYENDEYPVDPFDLLFSRYVPEINEFVIHHHVLNEPKFSTKYPESLNYGGVGFEIARQIAMAFVGNNTFRDYNGILASEMFSTKFKHQHEVSTSCFMQKYGEEFSKGENYRNLRSYPQLNSDIADSIGLKVAHLAYMRYLRSVNGKEPKIPGFEKLSGEELFFMSFSRGLCEDKSNYDTFFQLKDHTISPSSKRVVGALYNYKPFIYAFGCKIVNPIATANECNLL</sequence>
<evidence type="ECO:0000313" key="4">
    <source>
        <dbReference type="Proteomes" id="UP000046392"/>
    </source>
</evidence>
<comment type="similarity">
    <text evidence="1">Belongs to the peptidase M13 family.</text>
</comment>
<name>A0A0N5BD06_STREA</name>
<dbReference type="InterPro" id="IPR024079">
    <property type="entry name" value="MetalloPept_cat_dom_sf"/>
</dbReference>
<feature type="signal peptide" evidence="2">
    <location>
        <begin position="1"/>
        <end position="24"/>
    </location>
</feature>
<keyword evidence="4" id="KW-1185">Reference proteome</keyword>
<organism evidence="4 5">
    <name type="scientific">Strongyloides papillosus</name>
    <name type="common">Intestinal threadworm</name>
    <dbReference type="NCBI Taxonomy" id="174720"/>
    <lineage>
        <taxon>Eukaryota</taxon>
        <taxon>Metazoa</taxon>
        <taxon>Ecdysozoa</taxon>
        <taxon>Nematoda</taxon>
        <taxon>Chromadorea</taxon>
        <taxon>Rhabditida</taxon>
        <taxon>Tylenchina</taxon>
        <taxon>Panagrolaimomorpha</taxon>
        <taxon>Strongyloidoidea</taxon>
        <taxon>Strongyloididae</taxon>
        <taxon>Strongyloides</taxon>
    </lineage>
</organism>
<dbReference type="Gene3D" id="3.40.390.10">
    <property type="entry name" value="Collagenase (Catalytic Domain)"/>
    <property type="match status" value="1"/>
</dbReference>
<keyword evidence="2" id="KW-0732">Signal</keyword>
<feature type="domain" description="Peptidase M13 C-terminal" evidence="3">
    <location>
        <begin position="346"/>
        <end position="551"/>
    </location>
</feature>
<dbReference type="InterPro" id="IPR000718">
    <property type="entry name" value="Peptidase_M13"/>
</dbReference>
<dbReference type="GO" id="GO:0005886">
    <property type="term" value="C:plasma membrane"/>
    <property type="evidence" value="ECO:0007669"/>
    <property type="project" value="TreeGrafter"/>
</dbReference>
<dbReference type="Gene3D" id="1.10.1380.10">
    <property type="entry name" value="Neutral endopeptidase , domain2"/>
    <property type="match status" value="1"/>
</dbReference>
<dbReference type="GO" id="GO:0004222">
    <property type="term" value="F:metalloendopeptidase activity"/>
    <property type="evidence" value="ECO:0007669"/>
    <property type="project" value="InterPro"/>
</dbReference>
<evidence type="ECO:0000256" key="2">
    <source>
        <dbReference type="SAM" id="SignalP"/>
    </source>
</evidence>